<accession>A0A1S0TZZ3</accession>
<dbReference type="InParanoid" id="A0A1S0TZZ3"/>
<dbReference type="AlphaFoldDB" id="A0A1S0TZZ3"/>
<dbReference type="KEGG" id="loa:LOAG_05346"/>
<dbReference type="CTD" id="9942753"/>
<organism evidence="1">
    <name type="scientific">Loa loa</name>
    <name type="common">Eye worm</name>
    <name type="synonym">Filaria loa</name>
    <dbReference type="NCBI Taxonomy" id="7209"/>
    <lineage>
        <taxon>Eukaryota</taxon>
        <taxon>Metazoa</taxon>
        <taxon>Ecdysozoa</taxon>
        <taxon>Nematoda</taxon>
        <taxon>Chromadorea</taxon>
        <taxon>Rhabditida</taxon>
        <taxon>Spirurina</taxon>
        <taxon>Spiruromorpha</taxon>
        <taxon>Filarioidea</taxon>
        <taxon>Onchocercidae</taxon>
        <taxon>Loa</taxon>
    </lineage>
</organism>
<reference evidence="1" key="1">
    <citation type="submission" date="2012-04" db="EMBL/GenBank/DDBJ databases">
        <title>The Genome Sequence of Loa loa.</title>
        <authorList>
            <consortium name="The Broad Institute Genome Sequencing Platform"/>
            <consortium name="Broad Institute Genome Sequencing Center for Infectious Disease"/>
            <person name="Nutman T.B."/>
            <person name="Fink D.L."/>
            <person name="Russ C."/>
            <person name="Young S."/>
            <person name="Zeng Q."/>
            <person name="Gargeya S."/>
            <person name="Alvarado L."/>
            <person name="Berlin A."/>
            <person name="Chapman S.B."/>
            <person name="Chen Z."/>
            <person name="Freedman E."/>
            <person name="Gellesch M."/>
            <person name="Goldberg J."/>
            <person name="Griggs A."/>
            <person name="Gujja S."/>
            <person name="Heilman E.R."/>
            <person name="Heiman D."/>
            <person name="Howarth C."/>
            <person name="Mehta T."/>
            <person name="Neiman D."/>
            <person name="Pearson M."/>
            <person name="Roberts A."/>
            <person name="Saif S."/>
            <person name="Shea T."/>
            <person name="Shenoy N."/>
            <person name="Sisk P."/>
            <person name="Stolte C."/>
            <person name="Sykes S."/>
            <person name="White J."/>
            <person name="Yandava C."/>
            <person name="Haas B."/>
            <person name="Henn M.R."/>
            <person name="Nusbaum C."/>
            <person name="Birren B."/>
        </authorList>
    </citation>
    <scope>NUCLEOTIDE SEQUENCE [LARGE SCALE GENOMIC DNA]</scope>
</reference>
<evidence type="ECO:0000313" key="1">
    <source>
        <dbReference type="EMBL" id="EFO23140.1"/>
    </source>
</evidence>
<protein>
    <submittedName>
        <fullName evidence="1">Uncharacterized protein</fullName>
    </submittedName>
</protein>
<gene>
    <name evidence="1" type="ORF">LOAG_05346</name>
</gene>
<sequence>MDVTHNDCAPLLPLRGHLEIEGMQQHSKGRFFNTVSTAILLYLYNLLWTNYQQNIYVPPAHNVVLLNIYDSHQRHNECYDAKHTVTRSKATMIRMKSYG</sequence>
<name>A0A1S0TZZ3_LOALO</name>
<dbReference type="GeneID" id="9942753"/>
<dbReference type="EMBL" id="JH712520">
    <property type="protein sequence ID" value="EFO23140.1"/>
    <property type="molecule type" value="Genomic_DNA"/>
</dbReference>
<dbReference type="RefSeq" id="XP_003140931.1">
    <property type="nucleotide sequence ID" value="XM_003140883.1"/>
</dbReference>
<proteinExistence type="predicted"/>